<evidence type="ECO:0000259" key="2">
    <source>
        <dbReference type="Pfam" id="PF07859"/>
    </source>
</evidence>
<keyword evidence="4" id="KW-1185">Reference proteome</keyword>
<feature type="domain" description="Alpha/beta hydrolase fold-3" evidence="2">
    <location>
        <begin position="80"/>
        <end position="283"/>
    </location>
</feature>
<dbReference type="Proteomes" id="UP001597483">
    <property type="component" value="Unassembled WGS sequence"/>
</dbReference>
<gene>
    <name evidence="3" type="ORF">ACFSVL_22975</name>
</gene>
<dbReference type="SUPFAM" id="SSF53474">
    <property type="entry name" value="alpha/beta-Hydrolases"/>
    <property type="match status" value="1"/>
</dbReference>
<dbReference type="GO" id="GO:0016787">
    <property type="term" value="F:hydrolase activity"/>
    <property type="evidence" value="ECO:0007669"/>
    <property type="project" value="UniProtKB-KW"/>
</dbReference>
<accession>A0ABW5HC37</accession>
<dbReference type="RefSeq" id="WP_378307364.1">
    <property type="nucleotide sequence ID" value="NZ_JBHUKS010000016.1"/>
</dbReference>
<proteinExistence type="predicted"/>
<dbReference type="InterPro" id="IPR029058">
    <property type="entry name" value="AB_hydrolase_fold"/>
</dbReference>
<reference evidence="4" key="1">
    <citation type="journal article" date="2019" name="Int. J. Syst. Evol. Microbiol.">
        <title>The Global Catalogue of Microorganisms (GCM) 10K type strain sequencing project: providing services to taxonomists for standard genome sequencing and annotation.</title>
        <authorList>
            <consortium name="The Broad Institute Genomics Platform"/>
            <consortium name="The Broad Institute Genome Sequencing Center for Infectious Disease"/>
            <person name="Wu L."/>
            <person name="Ma J."/>
        </authorList>
    </citation>
    <scope>NUCLEOTIDE SEQUENCE [LARGE SCALE GENOMIC DNA]</scope>
    <source>
        <strain evidence="4">CGMCC 4.7641</strain>
    </source>
</reference>
<dbReference type="PANTHER" id="PTHR48081">
    <property type="entry name" value="AB HYDROLASE SUPERFAMILY PROTEIN C4A8.06C"/>
    <property type="match status" value="1"/>
</dbReference>
<dbReference type="InterPro" id="IPR050300">
    <property type="entry name" value="GDXG_lipolytic_enzyme"/>
</dbReference>
<dbReference type="Gene3D" id="3.40.50.1820">
    <property type="entry name" value="alpha/beta hydrolase"/>
    <property type="match status" value="1"/>
</dbReference>
<dbReference type="Pfam" id="PF07859">
    <property type="entry name" value="Abhydrolase_3"/>
    <property type="match status" value="1"/>
</dbReference>
<organism evidence="3 4">
    <name type="scientific">Amycolatopsis silviterrae</name>
    <dbReference type="NCBI Taxonomy" id="1656914"/>
    <lineage>
        <taxon>Bacteria</taxon>
        <taxon>Bacillati</taxon>
        <taxon>Actinomycetota</taxon>
        <taxon>Actinomycetes</taxon>
        <taxon>Pseudonocardiales</taxon>
        <taxon>Pseudonocardiaceae</taxon>
        <taxon>Amycolatopsis</taxon>
    </lineage>
</organism>
<evidence type="ECO:0000256" key="1">
    <source>
        <dbReference type="ARBA" id="ARBA00022801"/>
    </source>
</evidence>
<dbReference type="InterPro" id="IPR013094">
    <property type="entry name" value="AB_hydrolase_3"/>
</dbReference>
<protein>
    <submittedName>
        <fullName evidence="3">Alpha/beta hydrolase</fullName>
    </submittedName>
</protein>
<name>A0ABW5HC37_9PSEU</name>
<sequence length="309" mass="33889">MPFKDPAIAWRPALLARTFQGVFPVLARYLFSSPKLQFATKPVPEPERIVVPTRYGDMAALLYSPVRADVEGCRPPVHLLLHGGAFVVRHPEQEDNVARYLASEVGCYVVVIDYDVAPAVRFPVAEHQCYDAYRWIREQAEAHGWDAQRVSVGGASAGGKLALSVVVQALRDGEPAPVAASLEYAVGDLSLPDASRTSPGKWPIVGQWMTRMVRRTYFQDADLEDPLASPVKYPKLGDFPPLLILTGGLDTLRTEMHALAEAARTAGIEVSYRDFPDSDHGFTHVKPVETARSAITMIGDHLRAAFGKS</sequence>
<evidence type="ECO:0000313" key="4">
    <source>
        <dbReference type="Proteomes" id="UP001597483"/>
    </source>
</evidence>
<keyword evidence="1 3" id="KW-0378">Hydrolase</keyword>
<evidence type="ECO:0000313" key="3">
    <source>
        <dbReference type="EMBL" id="MFD2470269.1"/>
    </source>
</evidence>
<comment type="caution">
    <text evidence="3">The sequence shown here is derived from an EMBL/GenBank/DDBJ whole genome shotgun (WGS) entry which is preliminary data.</text>
</comment>
<dbReference type="PANTHER" id="PTHR48081:SF8">
    <property type="entry name" value="ALPHA_BETA HYDROLASE FOLD-3 DOMAIN-CONTAINING PROTEIN-RELATED"/>
    <property type="match status" value="1"/>
</dbReference>
<dbReference type="EMBL" id="JBHUKS010000016">
    <property type="protein sequence ID" value="MFD2470269.1"/>
    <property type="molecule type" value="Genomic_DNA"/>
</dbReference>